<dbReference type="EMBL" id="MG711516">
    <property type="protein sequence ID" value="AUO78163.1"/>
    <property type="molecule type" value="Genomic_DNA"/>
</dbReference>
<sequence length="68" mass="7602">MSGPPEVVQVEFRRALFGFLEGETSDHHHDIGGVPVVLHLPAYSVHKLHTERPCVRARVKVSVHVVLQ</sequence>
<keyword evidence="2" id="KW-1185">Reference proteome</keyword>
<dbReference type="Proteomes" id="UP000244501">
    <property type="component" value="Segment"/>
</dbReference>
<evidence type="ECO:0000313" key="2">
    <source>
        <dbReference type="Proteomes" id="UP000244501"/>
    </source>
</evidence>
<reference evidence="1 2" key="1">
    <citation type="submission" date="2017-12" db="EMBL/GenBank/DDBJ databases">
        <title>Sequencing, genome analysis and host range of a novel Ralstonia phage RsoP1EGY isolated from Egypt.</title>
        <authorList>
            <person name="Ahmad A.A."/>
            <person name="Addy H.S."/>
            <person name="Elhalag K.M."/>
            <person name="Nasr-Eldin M.A."/>
            <person name="Hussien A.S."/>
            <person name="Huang Q."/>
        </authorList>
    </citation>
    <scope>NUCLEOTIDE SEQUENCE [LARGE SCALE GENOMIC DNA]</scope>
</reference>
<gene>
    <name evidence="1" type="ORF">RSEGYP2_11</name>
</gene>
<protein>
    <submittedName>
        <fullName evidence="1">Uncharacterized protein</fullName>
    </submittedName>
</protein>
<accession>A0A2R2ZGD4</accession>
<proteinExistence type="predicted"/>
<name>A0A2R2ZGD4_9CAUD</name>
<evidence type="ECO:0000313" key="1">
    <source>
        <dbReference type="EMBL" id="AUO78163.1"/>
    </source>
</evidence>
<organism evidence="1 2">
    <name type="scientific">Ralstonia phage RsoP1EGY</name>
    <dbReference type="NCBI Taxonomy" id="2070026"/>
    <lineage>
        <taxon>Viruses</taxon>
        <taxon>Duplodnaviria</taxon>
        <taxon>Heunggongvirae</taxon>
        <taxon>Uroviricota</taxon>
        <taxon>Caudoviricetes</taxon>
        <taxon>Autographivirales</taxon>
        <taxon>Gyeongsanvirus</taxon>
        <taxon>Gyeongsanvirus RsoP1EGY</taxon>
    </lineage>
</organism>